<sequence>MTVIADTTTWLRRLRPVSAPWVRLLCFPHAGGNAYFYNAWRAELPPDVELYAVQYPGRLDRLGDPFMEDMERMADAVAQAAYLLTGVPVALFGHSLGAAVAYETARRMRRPPAHLFVSGQPAPDRHRGGTRHLVGDEVLWQELSRLGGASPEVIGNAELREEFLPVMRSDYRLAETYRARPGPPLDCPVTAVIGDRDSEVDEDEARSWERYTSASFALRVFPGGHFYLNPPGPRLIDAIVTRLAEGAPPRRMGWAGP</sequence>
<evidence type="ECO:0000313" key="5">
    <source>
        <dbReference type="Proteomes" id="UP000583800"/>
    </source>
</evidence>
<dbReference type="EMBL" id="JACHJB010000002">
    <property type="protein sequence ID" value="MBB6347804.1"/>
    <property type="molecule type" value="Genomic_DNA"/>
</dbReference>
<dbReference type="InterPro" id="IPR029058">
    <property type="entry name" value="AB_hydrolase_fold"/>
</dbReference>
<keyword evidence="2" id="KW-1133">Transmembrane helix</keyword>
<proteinExistence type="inferred from homology"/>
<protein>
    <submittedName>
        <fullName evidence="4">Pyochelin biosynthetic protein PchC</fullName>
    </submittedName>
</protein>
<dbReference type="Gene3D" id="3.40.50.1820">
    <property type="entry name" value="alpha/beta hydrolase"/>
    <property type="match status" value="1"/>
</dbReference>
<dbReference type="InterPro" id="IPR012223">
    <property type="entry name" value="TEII"/>
</dbReference>
<keyword evidence="2" id="KW-0812">Transmembrane</keyword>
<keyword evidence="2" id="KW-0472">Membrane</keyword>
<reference evidence="4 5" key="1">
    <citation type="submission" date="2020-08" db="EMBL/GenBank/DDBJ databases">
        <title>Sequencing the genomes of 1000 actinobacteria strains.</title>
        <authorList>
            <person name="Klenk H.-P."/>
        </authorList>
    </citation>
    <scope>NUCLEOTIDE SEQUENCE [LARGE SCALE GENOMIC DNA]</scope>
    <source>
        <strain evidence="4 5">DSM 45913</strain>
    </source>
</reference>
<name>A0A7X0C6S0_9ACTN</name>
<dbReference type="PANTHER" id="PTHR11487">
    <property type="entry name" value="THIOESTERASE"/>
    <property type="match status" value="1"/>
</dbReference>
<feature type="transmembrane region" description="Helical" evidence="2">
    <location>
        <begin position="80"/>
        <end position="102"/>
    </location>
</feature>
<comment type="caution">
    <text evidence="4">The sequence shown here is derived from an EMBL/GenBank/DDBJ whole genome shotgun (WGS) entry which is preliminary data.</text>
</comment>
<dbReference type="RefSeq" id="WP_185085687.1">
    <property type="nucleotide sequence ID" value="NZ_JACHJB010000002.1"/>
</dbReference>
<accession>A0A7X0C6S0</accession>
<dbReference type="GO" id="GO:0008610">
    <property type="term" value="P:lipid biosynthetic process"/>
    <property type="evidence" value="ECO:0007669"/>
    <property type="project" value="TreeGrafter"/>
</dbReference>
<evidence type="ECO:0000256" key="1">
    <source>
        <dbReference type="ARBA" id="ARBA00007169"/>
    </source>
</evidence>
<comment type="similarity">
    <text evidence="1">Belongs to the thioesterase family.</text>
</comment>
<evidence type="ECO:0000313" key="4">
    <source>
        <dbReference type="EMBL" id="MBB6347804.1"/>
    </source>
</evidence>
<dbReference type="InterPro" id="IPR001031">
    <property type="entry name" value="Thioesterase"/>
</dbReference>
<organism evidence="4 5">
    <name type="scientific">Nonomuraea muscovyensis</name>
    <dbReference type="NCBI Taxonomy" id="1124761"/>
    <lineage>
        <taxon>Bacteria</taxon>
        <taxon>Bacillati</taxon>
        <taxon>Actinomycetota</taxon>
        <taxon>Actinomycetes</taxon>
        <taxon>Streptosporangiales</taxon>
        <taxon>Streptosporangiaceae</taxon>
        <taxon>Nonomuraea</taxon>
    </lineage>
</organism>
<dbReference type="PANTHER" id="PTHR11487:SF0">
    <property type="entry name" value="S-ACYL FATTY ACID SYNTHASE THIOESTERASE, MEDIUM CHAIN"/>
    <property type="match status" value="1"/>
</dbReference>
<evidence type="ECO:0000256" key="2">
    <source>
        <dbReference type="SAM" id="Phobius"/>
    </source>
</evidence>
<feature type="domain" description="Thioesterase" evidence="3">
    <location>
        <begin position="23"/>
        <end position="236"/>
    </location>
</feature>
<dbReference type="Pfam" id="PF00975">
    <property type="entry name" value="Thioesterase"/>
    <property type="match status" value="1"/>
</dbReference>
<dbReference type="Proteomes" id="UP000583800">
    <property type="component" value="Unassembled WGS sequence"/>
</dbReference>
<gene>
    <name evidence="4" type="ORF">FHU36_004349</name>
</gene>
<dbReference type="SUPFAM" id="SSF53474">
    <property type="entry name" value="alpha/beta-Hydrolases"/>
    <property type="match status" value="1"/>
</dbReference>
<keyword evidence="5" id="KW-1185">Reference proteome</keyword>
<evidence type="ECO:0000259" key="3">
    <source>
        <dbReference type="Pfam" id="PF00975"/>
    </source>
</evidence>
<dbReference type="AlphaFoldDB" id="A0A7X0C6S0"/>